<organism evidence="2 3">
    <name type="scientific">Floridaenema aerugineum BLCC-F46</name>
    <dbReference type="NCBI Taxonomy" id="3153654"/>
    <lineage>
        <taxon>Bacteria</taxon>
        <taxon>Bacillati</taxon>
        <taxon>Cyanobacteriota</taxon>
        <taxon>Cyanophyceae</taxon>
        <taxon>Oscillatoriophycideae</taxon>
        <taxon>Aerosakkonematales</taxon>
        <taxon>Aerosakkonemataceae</taxon>
        <taxon>Floridanema</taxon>
        <taxon>Floridanema aerugineum</taxon>
    </lineage>
</organism>
<dbReference type="PRINTS" id="PR00368">
    <property type="entry name" value="FADPNR"/>
</dbReference>
<dbReference type="Gene3D" id="3.50.50.60">
    <property type="entry name" value="FAD/NAD(P)-binding domain"/>
    <property type="match status" value="2"/>
</dbReference>
<name>A0ABV4X2P4_9CYAN</name>
<evidence type="ECO:0000313" key="2">
    <source>
        <dbReference type="EMBL" id="MFB2877051.1"/>
    </source>
</evidence>
<dbReference type="PANTHER" id="PTHR43539">
    <property type="entry name" value="FLAVIN-BINDING MONOOXYGENASE-LIKE PROTEIN (AFU_ORTHOLOGUE AFUA_4G09220)"/>
    <property type="match status" value="1"/>
</dbReference>
<evidence type="ECO:0000313" key="3">
    <source>
        <dbReference type="Proteomes" id="UP001576774"/>
    </source>
</evidence>
<keyword evidence="2" id="KW-0503">Monooxygenase</keyword>
<dbReference type="SUPFAM" id="SSF51905">
    <property type="entry name" value="FAD/NAD(P)-binding domain"/>
    <property type="match status" value="2"/>
</dbReference>
<dbReference type="RefSeq" id="WP_413270161.1">
    <property type="nucleotide sequence ID" value="NZ_JBHFNQ010000066.1"/>
</dbReference>
<dbReference type="Proteomes" id="UP001576774">
    <property type="component" value="Unassembled WGS sequence"/>
</dbReference>
<proteinExistence type="predicted"/>
<dbReference type="PRINTS" id="PR00469">
    <property type="entry name" value="PNDRDTASEII"/>
</dbReference>
<dbReference type="InterPro" id="IPR036188">
    <property type="entry name" value="FAD/NAD-bd_sf"/>
</dbReference>
<dbReference type="Pfam" id="PF13738">
    <property type="entry name" value="Pyr_redox_3"/>
    <property type="match status" value="1"/>
</dbReference>
<evidence type="ECO:0000256" key="1">
    <source>
        <dbReference type="ARBA" id="ARBA00023002"/>
    </source>
</evidence>
<keyword evidence="1 2" id="KW-0560">Oxidoreductase</keyword>
<gene>
    <name evidence="2" type="ORF">ACE1CC_09185</name>
</gene>
<reference evidence="2 3" key="1">
    <citation type="submission" date="2024-09" db="EMBL/GenBank/DDBJ databases">
        <title>Floridaenema gen nov. (Aerosakkonemataceae, Aerosakkonematales ord. nov., Cyanobacteria) from benthic tropical and subtropical fresh waters, with the description of four new species.</title>
        <authorList>
            <person name="Moretto J.A."/>
            <person name="Berthold D.E."/>
            <person name="Lefler F.W."/>
            <person name="Huang I.-S."/>
            <person name="Laughinghouse H. IV."/>
        </authorList>
    </citation>
    <scope>NUCLEOTIDE SEQUENCE [LARGE SCALE GENOMIC DNA]</scope>
    <source>
        <strain evidence="2 3">BLCC-F46</strain>
    </source>
</reference>
<dbReference type="EC" id="1.14.13.-" evidence="2"/>
<dbReference type="GO" id="GO:0004497">
    <property type="term" value="F:monooxygenase activity"/>
    <property type="evidence" value="ECO:0007669"/>
    <property type="project" value="UniProtKB-KW"/>
</dbReference>
<dbReference type="InterPro" id="IPR050982">
    <property type="entry name" value="Auxin_biosynth/cation_transpt"/>
</dbReference>
<dbReference type="PANTHER" id="PTHR43539:SF78">
    <property type="entry name" value="FLAVIN-CONTAINING MONOOXYGENASE"/>
    <property type="match status" value="1"/>
</dbReference>
<sequence length="440" mass="50401">MASQFDVVVIGAGFCGVTLAASLKQFGIERFVVIEKGDSVGTIWKNAYDRLTLHTPYLALPFFEPEKRYSIFKTKAEVISYLTDYANHFQINSHIRFNEEVQTIAKVNHLANSEFNWEIRTNKEILQCKVLAVCTGWNNKPVIPKFSGQDHYSGQIIHSSQYKNGTSYRGQRVLVVGSGNSAAEIALDLYEHDAANVDMLIRGKRWVFPLYPRLQVLQYWLFKAINSIQKWFNPSKRKLEPMVKIEKILTFSPEELKQAIDATDRWIKRFAADLSKFSIYPEDIGAMDLETNQARVAWVDRGTIKQIKNGNIRVIPSSIKMLNYRSACFENGETNCYDAIILATGFRPSIHTILDQADLYLDADDRYLPKTDGKCRSLVEPTLYFVGFEKTLWRSSTYGHYGWLTGKRITAQLANQPIPSKPELTFYKTELPNFHQFSTP</sequence>
<accession>A0ABV4X2P4</accession>
<comment type="caution">
    <text evidence="2">The sequence shown here is derived from an EMBL/GenBank/DDBJ whole genome shotgun (WGS) entry which is preliminary data.</text>
</comment>
<dbReference type="EMBL" id="JBHFNQ010000066">
    <property type="protein sequence ID" value="MFB2877051.1"/>
    <property type="molecule type" value="Genomic_DNA"/>
</dbReference>
<keyword evidence="3" id="KW-1185">Reference proteome</keyword>
<protein>
    <submittedName>
        <fullName evidence="2">Flavin-containing monooxygenase</fullName>
        <ecNumber evidence="2">1.14.13.-</ecNumber>
    </submittedName>
</protein>